<comment type="caution">
    <text evidence="2">The sequence shown here is derived from an EMBL/GenBank/DDBJ whole genome shotgun (WGS) entry which is preliminary data.</text>
</comment>
<organism evidence="2 3">
    <name type="scientific">Nocardioides conyzicola</name>
    <dbReference type="NCBI Taxonomy" id="1651781"/>
    <lineage>
        <taxon>Bacteria</taxon>
        <taxon>Bacillati</taxon>
        <taxon>Actinomycetota</taxon>
        <taxon>Actinomycetes</taxon>
        <taxon>Propionibacteriales</taxon>
        <taxon>Nocardioidaceae</taxon>
        <taxon>Nocardioides</taxon>
    </lineage>
</organism>
<accession>A0ABP8XT11</accession>
<keyword evidence="3" id="KW-1185">Reference proteome</keyword>
<reference evidence="3" key="1">
    <citation type="journal article" date="2019" name="Int. J. Syst. Evol. Microbiol.">
        <title>The Global Catalogue of Microorganisms (GCM) 10K type strain sequencing project: providing services to taxonomists for standard genome sequencing and annotation.</title>
        <authorList>
            <consortium name="The Broad Institute Genomics Platform"/>
            <consortium name="The Broad Institute Genome Sequencing Center for Infectious Disease"/>
            <person name="Wu L."/>
            <person name="Ma J."/>
        </authorList>
    </citation>
    <scope>NUCLEOTIDE SEQUENCE [LARGE SCALE GENOMIC DNA]</scope>
    <source>
        <strain evidence="3">JCM 18531</strain>
    </source>
</reference>
<sequence length="94" mass="10893">MAAPNAPRRDGYRRVMGDQEHTHQPAQEERPIEVDGVPEEEELSVADAADRLDVEPDQQLNRPDQPDFDEAERRQYEDPPLDRPLSEPHQPEDR</sequence>
<name>A0ABP8XT11_9ACTN</name>
<proteinExistence type="predicted"/>
<dbReference type="EMBL" id="BAABKM010000003">
    <property type="protein sequence ID" value="GAA4714308.1"/>
    <property type="molecule type" value="Genomic_DNA"/>
</dbReference>
<dbReference type="Proteomes" id="UP001499974">
    <property type="component" value="Unassembled WGS sequence"/>
</dbReference>
<feature type="region of interest" description="Disordered" evidence="1">
    <location>
        <begin position="1"/>
        <end position="94"/>
    </location>
</feature>
<evidence type="ECO:0000256" key="1">
    <source>
        <dbReference type="SAM" id="MobiDB-lite"/>
    </source>
</evidence>
<evidence type="ECO:0000313" key="2">
    <source>
        <dbReference type="EMBL" id="GAA4714308.1"/>
    </source>
</evidence>
<evidence type="ECO:0000313" key="3">
    <source>
        <dbReference type="Proteomes" id="UP001499974"/>
    </source>
</evidence>
<feature type="compositionally biased region" description="Basic and acidic residues" evidence="1">
    <location>
        <begin position="71"/>
        <end position="94"/>
    </location>
</feature>
<gene>
    <name evidence="2" type="ORF">GCM10023349_36860</name>
</gene>
<feature type="compositionally biased region" description="Basic and acidic residues" evidence="1">
    <location>
        <begin position="7"/>
        <end position="33"/>
    </location>
</feature>
<protein>
    <submittedName>
        <fullName evidence="2">Uncharacterized protein</fullName>
    </submittedName>
</protein>